<dbReference type="SUPFAM" id="SSF55909">
    <property type="entry name" value="Pentein"/>
    <property type="match status" value="1"/>
</dbReference>
<dbReference type="AlphaFoldDB" id="W4P3T0"/>
<dbReference type="Gene3D" id="3.75.10.10">
    <property type="entry name" value="L-arginine/glycine Amidinotransferase, Chain A"/>
    <property type="match status" value="1"/>
</dbReference>
<evidence type="ECO:0000313" key="2">
    <source>
        <dbReference type="EMBL" id="GAE14382.1"/>
    </source>
</evidence>
<dbReference type="InterPro" id="IPR007466">
    <property type="entry name" value="Peptidyl-Arg-deiminase_porph"/>
</dbReference>
<dbReference type="Proteomes" id="UP000018861">
    <property type="component" value="Unassembled WGS sequence"/>
</dbReference>
<reference evidence="2 3" key="1">
    <citation type="journal article" date="2014" name="Genome Announc.">
        <title>Draft Genome Sequences of Three Strains of Bacteroides pyogenes Isolated from a Cat and Swine.</title>
        <authorList>
            <person name="Sakamoto M."/>
            <person name="Oshima K."/>
            <person name="Suda W."/>
            <person name="Kitamura K."/>
            <person name="Iida T."/>
            <person name="Hattori M."/>
            <person name="Ohkuma M."/>
        </authorList>
    </citation>
    <scope>NUCLEOTIDE SEQUENCE [LARGE SCALE GENOMIC DNA]</scope>
    <source>
        <strain evidence="2 3">JCM 6292</strain>
    </source>
</reference>
<evidence type="ECO:0008006" key="4">
    <source>
        <dbReference type="Google" id="ProtNLM"/>
    </source>
</evidence>
<dbReference type="GO" id="GO:0009446">
    <property type="term" value="P:putrescine biosynthetic process"/>
    <property type="evidence" value="ECO:0007669"/>
    <property type="project" value="InterPro"/>
</dbReference>
<keyword evidence="1" id="KW-0378">Hydrolase</keyword>
<dbReference type="GO" id="GO:0047632">
    <property type="term" value="F:agmatine deiminase activity"/>
    <property type="evidence" value="ECO:0007669"/>
    <property type="project" value="TreeGrafter"/>
</dbReference>
<dbReference type="GO" id="GO:0004668">
    <property type="term" value="F:protein-arginine deiminase activity"/>
    <property type="evidence" value="ECO:0007669"/>
    <property type="project" value="InterPro"/>
</dbReference>
<dbReference type="EMBL" id="BAIQ01000003">
    <property type="protein sequence ID" value="GAE14382.1"/>
    <property type="molecule type" value="Genomic_DNA"/>
</dbReference>
<organism evidence="2 3">
    <name type="scientific">Bacteroides pyogenes JCM 6292</name>
    <dbReference type="NCBI Taxonomy" id="1235809"/>
    <lineage>
        <taxon>Bacteria</taxon>
        <taxon>Pseudomonadati</taxon>
        <taxon>Bacteroidota</taxon>
        <taxon>Bacteroidia</taxon>
        <taxon>Bacteroidales</taxon>
        <taxon>Bacteroidaceae</taxon>
        <taxon>Bacteroides</taxon>
    </lineage>
</organism>
<name>W4P3T0_9BACE</name>
<evidence type="ECO:0000313" key="3">
    <source>
        <dbReference type="Proteomes" id="UP000018861"/>
    </source>
</evidence>
<protein>
    <recommendedName>
        <fullName evidence="4">Agmatine deiminase</fullName>
    </recommendedName>
</protein>
<accession>W4P3T0</accession>
<gene>
    <name evidence="2" type="ORF">JCM6292_506</name>
</gene>
<dbReference type="Pfam" id="PF04371">
    <property type="entry name" value="PAD_porph"/>
    <property type="match status" value="1"/>
</dbReference>
<dbReference type="PANTHER" id="PTHR31377:SF0">
    <property type="entry name" value="AGMATINE DEIMINASE-RELATED"/>
    <property type="match status" value="1"/>
</dbReference>
<evidence type="ECO:0000256" key="1">
    <source>
        <dbReference type="ARBA" id="ARBA00022801"/>
    </source>
</evidence>
<sequence length="328" mass="38297">MFHSKIDNMIITEKEKSLAVFSSLLFRHYPELKEQLHGVMRSYHKAVGMVCHTKDYWVRDFMPAQADEDVFVRFIFNPDYLQDKKKYITDVDKVIKNSPFAQKYKIVNIPIILDGGNLVFCKGNKDHEETAFVVMTEKVLAENPQLCKKQIEKLFKDAFLEPNLIIVWLPWDKEDTFGHTDGIVRYVGYNTLGRPKVLVNLELYDEKIAEQMYDALSEHFDVIELELSEYDDLSWAYINCLQTQDFIIIPGIGNTITDAEALKQYKELFPEYKGHIYQVQMREFIEEHGGALNCLTWTIKENYQKNLCKGVQIPLAGLEDNKDCPHYQ</sequence>
<proteinExistence type="predicted"/>
<comment type="caution">
    <text evidence="2">The sequence shown here is derived from an EMBL/GenBank/DDBJ whole genome shotgun (WGS) entry which is preliminary data.</text>
</comment>
<dbReference type="PANTHER" id="PTHR31377">
    <property type="entry name" value="AGMATINE DEIMINASE-RELATED"/>
    <property type="match status" value="1"/>
</dbReference>